<proteinExistence type="predicted"/>
<dbReference type="Gene3D" id="2.30.110.50">
    <property type="match status" value="1"/>
</dbReference>
<organism evidence="1 2">
    <name type="scientific">Metapseudomonas otitidis</name>
    <dbReference type="NCBI Taxonomy" id="319939"/>
    <lineage>
        <taxon>Bacteria</taxon>
        <taxon>Pseudomonadati</taxon>
        <taxon>Pseudomonadota</taxon>
        <taxon>Gammaproteobacteria</taxon>
        <taxon>Pseudomonadales</taxon>
        <taxon>Pseudomonadaceae</taxon>
        <taxon>Metapseudomonas</taxon>
    </lineage>
</organism>
<dbReference type="Pfam" id="PF05954">
    <property type="entry name" value="Phage_GPD"/>
    <property type="match status" value="1"/>
</dbReference>
<feature type="non-terminal residue" evidence="1">
    <location>
        <position position="1"/>
    </location>
</feature>
<dbReference type="Proteomes" id="UP001273935">
    <property type="component" value="Unassembled WGS sequence"/>
</dbReference>
<evidence type="ECO:0000313" key="1">
    <source>
        <dbReference type="EMBL" id="MDV3443881.1"/>
    </source>
</evidence>
<sequence>PFRFDIELVSERSRLDLESLLHKPAFLAFTPDGRGVHGQVFGIAVGEIGNRLTHYHLTLVPRLAYLALRHNQRIFQHLSVPQIIGQ</sequence>
<dbReference type="EMBL" id="JAWJUL010000326">
    <property type="protein sequence ID" value="MDV3443881.1"/>
    <property type="molecule type" value="Genomic_DNA"/>
</dbReference>
<reference evidence="1 2" key="1">
    <citation type="submission" date="2023-10" db="EMBL/GenBank/DDBJ databases">
        <title>Pseudomonas otitidis isolated from a paediatric patient with cystic fibrosis in Chile.</title>
        <authorList>
            <person name="Amsteins-Romero L."/>
            <person name="Opazo-Capurro A."/>
            <person name="Matus-Kohler M."/>
            <person name="Gonzalez-Rocha G."/>
        </authorList>
    </citation>
    <scope>NUCLEOTIDE SEQUENCE [LARGE SCALE GENOMIC DNA]</scope>
    <source>
        <strain evidence="1 2">P-714</strain>
    </source>
</reference>
<accession>A0ABU3Y131</accession>
<feature type="non-terminal residue" evidence="1">
    <location>
        <position position="86"/>
    </location>
</feature>
<dbReference type="RefSeq" id="WP_317234843.1">
    <property type="nucleotide sequence ID" value="NZ_JAWJUL010000326.1"/>
</dbReference>
<gene>
    <name evidence="1" type="ORF">R0G64_31185</name>
</gene>
<comment type="caution">
    <text evidence="1">The sequence shown here is derived from an EMBL/GenBank/DDBJ whole genome shotgun (WGS) entry which is preliminary data.</text>
</comment>
<keyword evidence="2" id="KW-1185">Reference proteome</keyword>
<name>A0ABU3Y131_9GAMM</name>
<dbReference type="SUPFAM" id="SSF69279">
    <property type="entry name" value="Phage tail proteins"/>
    <property type="match status" value="1"/>
</dbReference>
<protein>
    <submittedName>
        <fullName evidence="1">Contractile injection system protein, VgrG/Pvc8 family</fullName>
    </submittedName>
</protein>
<evidence type="ECO:0000313" key="2">
    <source>
        <dbReference type="Proteomes" id="UP001273935"/>
    </source>
</evidence>